<feature type="transmembrane region" description="Helical" evidence="5">
    <location>
        <begin position="287"/>
        <end position="306"/>
    </location>
</feature>
<name>A0ABS7CRV2_9BACT</name>
<keyword evidence="2 5" id="KW-0812">Transmembrane</keyword>
<gene>
    <name evidence="5" type="primary">nuoN</name>
    <name evidence="8" type="ORF">K0O23_05860</name>
</gene>
<dbReference type="InterPro" id="IPR010096">
    <property type="entry name" value="NADH-Q_OxRdtase_suN/2"/>
</dbReference>
<dbReference type="RefSeq" id="WP_219876454.1">
    <property type="nucleotide sequence ID" value="NZ_JAHYXK010000003.1"/>
</dbReference>
<feature type="transmembrane region" description="Helical" evidence="5">
    <location>
        <begin position="91"/>
        <end position="109"/>
    </location>
</feature>
<sequence>MTSIILLSVFGIANLFIGFMKSKRILLPLAILFLIVVFGVNLLSWNDTQSYFNNMLTIDNYAVAFTGIMVLTTLLLVPFSQRYVNEKDSNLAEYYSLLLFSLVGAIMMVSYENMLMLFVGIEILSIAMYVVAGSNKKSLRSNEAALKYFLMGAFFTGILLFGIVMIYGATGTFNITEIGAAQIATGGVMNSMFILGLLLVVIGISFKISAAPFHFWTPDVYEGAPTFFTAFMSTVVKTAGVAAFFKLMAAAFAASYAAWFPTMIAITVLTLVVGNIGAVVQGSAKRMLAYSSISHAGYLLMSLIAFNESSASSILFYSLSYATASIAAFGVLMLVADQKGSEKYEAFNGLGRTNPLLAFAMTVSMLSLAGIPLTAGFFAKFFVFSAVLQDSSLMWLVIIAVILAAVGIYYYFRVVIAMYMQPADNYEKIRVGSFASFTLIFITVLTILLGIAPALVSDIL</sequence>
<evidence type="ECO:0000256" key="4">
    <source>
        <dbReference type="ARBA" id="ARBA00023136"/>
    </source>
</evidence>
<keyword evidence="5" id="KW-1003">Cell membrane</keyword>
<feature type="transmembrane region" description="Helical" evidence="5">
    <location>
        <begin position="115"/>
        <end position="133"/>
    </location>
</feature>
<keyword evidence="5" id="KW-1278">Translocase</keyword>
<dbReference type="PANTHER" id="PTHR22773">
    <property type="entry name" value="NADH DEHYDROGENASE"/>
    <property type="match status" value="1"/>
</dbReference>
<keyword evidence="5" id="KW-0813">Transport</keyword>
<comment type="subcellular location">
    <subcellularLocation>
        <location evidence="5">Cell membrane</location>
        <topology evidence="5">Multi-pass membrane protein</topology>
    </subcellularLocation>
    <subcellularLocation>
        <location evidence="1">Endomembrane system</location>
        <topology evidence="1">Multi-pass membrane protein</topology>
    </subcellularLocation>
    <subcellularLocation>
        <location evidence="6">Membrane</location>
        <topology evidence="6">Multi-pass membrane protein</topology>
    </subcellularLocation>
</comment>
<feature type="transmembrane region" description="Helical" evidence="5">
    <location>
        <begin position="258"/>
        <end position="280"/>
    </location>
</feature>
<evidence type="ECO:0000256" key="5">
    <source>
        <dbReference type="HAMAP-Rule" id="MF_00445"/>
    </source>
</evidence>
<evidence type="ECO:0000313" key="9">
    <source>
        <dbReference type="Proteomes" id="UP000813018"/>
    </source>
</evidence>
<dbReference type="EC" id="7.1.1.-" evidence="5"/>
<reference evidence="8 9" key="1">
    <citation type="journal article" date="2016" name="Int. J. Syst. Evol. Microbiol.">
        <title>Pontibacter aydingkolensis sp. nov., isolated from soil of a salt lake.</title>
        <authorList>
            <person name="Osman G."/>
            <person name="Zhang T."/>
            <person name="Lou K."/>
            <person name="Gao Y."/>
            <person name="Chang W."/>
            <person name="Lin Q."/>
            <person name="Yang H.M."/>
            <person name="Huo X.D."/>
            <person name="Wang N."/>
        </authorList>
    </citation>
    <scope>NUCLEOTIDE SEQUENCE [LARGE SCALE GENOMIC DNA]</scope>
    <source>
        <strain evidence="8 9">KACC 19255</strain>
    </source>
</reference>
<keyword evidence="9" id="KW-1185">Reference proteome</keyword>
<proteinExistence type="inferred from homology"/>
<comment type="similarity">
    <text evidence="5">Belongs to the complex I subunit 2 family.</text>
</comment>
<feature type="transmembrane region" description="Helical" evidence="5">
    <location>
        <begin position="433"/>
        <end position="456"/>
    </location>
</feature>
<feature type="domain" description="NADH:quinone oxidoreductase/Mrp antiporter transmembrane" evidence="7">
    <location>
        <begin position="113"/>
        <end position="404"/>
    </location>
</feature>
<feature type="transmembrane region" description="Helical" evidence="5">
    <location>
        <begin position="312"/>
        <end position="335"/>
    </location>
</feature>
<dbReference type="PRINTS" id="PR01434">
    <property type="entry name" value="NADHDHGNASE5"/>
</dbReference>
<feature type="transmembrane region" description="Helical" evidence="5">
    <location>
        <begin position="187"/>
        <end position="206"/>
    </location>
</feature>
<feature type="transmembrane region" description="Helical" evidence="5">
    <location>
        <begin position="227"/>
        <end position="252"/>
    </location>
</feature>
<keyword evidence="5" id="KW-0520">NAD</keyword>
<dbReference type="EMBL" id="JAHYXK010000003">
    <property type="protein sequence ID" value="MBW7466584.1"/>
    <property type="molecule type" value="Genomic_DNA"/>
</dbReference>
<feature type="transmembrane region" description="Helical" evidence="5">
    <location>
        <begin position="393"/>
        <end position="412"/>
    </location>
</feature>
<comment type="catalytic activity">
    <reaction evidence="5">
        <text>a quinone + NADH + 5 H(+)(in) = a quinol + NAD(+) + 4 H(+)(out)</text>
        <dbReference type="Rhea" id="RHEA:57888"/>
        <dbReference type="ChEBI" id="CHEBI:15378"/>
        <dbReference type="ChEBI" id="CHEBI:24646"/>
        <dbReference type="ChEBI" id="CHEBI:57540"/>
        <dbReference type="ChEBI" id="CHEBI:57945"/>
        <dbReference type="ChEBI" id="CHEBI:132124"/>
    </reaction>
</comment>
<accession>A0ABS7CRV2</accession>
<comment type="caution">
    <text evidence="8">The sequence shown here is derived from an EMBL/GenBank/DDBJ whole genome shotgun (WGS) entry which is preliminary data.</text>
</comment>
<dbReference type="NCBIfam" id="TIGR01770">
    <property type="entry name" value="NDH_I_N"/>
    <property type="match status" value="1"/>
</dbReference>
<feature type="transmembrane region" description="Helical" evidence="5">
    <location>
        <begin position="25"/>
        <end position="45"/>
    </location>
</feature>
<dbReference type="Proteomes" id="UP000813018">
    <property type="component" value="Unassembled WGS sequence"/>
</dbReference>
<dbReference type="HAMAP" id="MF_00445">
    <property type="entry name" value="NDH1_NuoN_1"/>
    <property type="match status" value="1"/>
</dbReference>
<feature type="transmembrane region" description="Helical" evidence="5">
    <location>
        <begin position="145"/>
        <end position="167"/>
    </location>
</feature>
<evidence type="ECO:0000256" key="6">
    <source>
        <dbReference type="RuleBase" id="RU000320"/>
    </source>
</evidence>
<dbReference type="InterPro" id="IPR001750">
    <property type="entry name" value="ND/Mrp_TM"/>
</dbReference>
<keyword evidence="3 5" id="KW-1133">Transmembrane helix</keyword>
<comment type="function">
    <text evidence="5">NDH-1 shuttles electrons from NADH, via FMN and iron-sulfur (Fe-S) centers, to quinones in the respiratory chain. The immediate electron acceptor for the enzyme in this species is believed to be a menaquinone. Couples the redox reaction to proton translocation (for every two electrons transferred, four hydrogen ions are translocated across the cytoplasmic membrane), and thus conserves the redox energy in a proton gradient.</text>
</comment>
<feature type="transmembrane region" description="Helical" evidence="5">
    <location>
        <begin position="356"/>
        <end position="381"/>
    </location>
</feature>
<dbReference type="Pfam" id="PF00361">
    <property type="entry name" value="Proton_antipo_M"/>
    <property type="match status" value="1"/>
</dbReference>
<protein>
    <recommendedName>
        <fullName evidence="5">NADH-quinone oxidoreductase subunit N</fullName>
        <ecNumber evidence="5">7.1.1.-</ecNumber>
    </recommendedName>
    <alternativeName>
        <fullName evidence="5">NADH dehydrogenase I subunit N</fullName>
    </alternativeName>
    <alternativeName>
        <fullName evidence="5">NDH-1 subunit N</fullName>
    </alternativeName>
</protein>
<evidence type="ECO:0000313" key="8">
    <source>
        <dbReference type="EMBL" id="MBW7466584.1"/>
    </source>
</evidence>
<feature type="transmembrane region" description="Helical" evidence="5">
    <location>
        <begin position="61"/>
        <end position="79"/>
    </location>
</feature>
<evidence type="ECO:0000256" key="3">
    <source>
        <dbReference type="ARBA" id="ARBA00022989"/>
    </source>
</evidence>
<organism evidence="8 9">
    <name type="scientific">Pontibacter aydingkolensis</name>
    <dbReference type="NCBI Taxonomy" id="1911536"/>
    <lineage>
        <taxon>Bacteria</taxon>
        <taxon>Pseudomonadati</taxon>
        <taxon>Bacteroidota</taxon>
        <taxon>Cytophagia</taxon>
        <taxon>Cytophagales</taxon>
        <taxon>Hymenobacteraceae</taxon>
        <taxon>Pontibacter</taxon>
    </lineage>
</organism>
<comment type="subunit">
    <text evidence="5">NDH-1 is composed of 14 different subunits. Subunits NuoA, H, J, K, L, M, N constitute the membrane sector of the complex.</text>
</comment>
<evidence type="ECO:0000259" key="7">
    <source>
        <dbReference type="Pfam" id="PF00361"/>
    </source>
</evidence>
<evidence type="ECO:0000256" key="2">
    <source>
        <dbReference type="ARBA" id="ARBA00022692"/>
    </source>
</evidence>
<keyword evidence="4 5" id="KW-0472">Membrane</keyword>
<evidence type="ECO:0000256" key="1">
    <source>
        <dbReference type="ARBA" id="ARBA00004127"/>
    </source>
</evidence>
<keyword evidence="5" id="KW-0874">Quinone</keyword>